<feature type="region of interest" description="Disordered" evidence="2">
    <location>
        <begin position="507"/>
        <end position="527"/>
    </location>
</feature>
<dbReference type="Proteomes" id="UP000243459">
    <property type="component" value="Chromosome 7"/>
</dbReference>
<dbReference type="PANTHER" id="PTHR34418">
    <property type="entry name" value="NUCLEAR PORE COMPLEX PROTEIN NUP214 ISOFORM X1"/>
    <property type="match status" value="1"/>
</dbReference>
<feature type="compositionally biased region" description="Polar residues" evidence="2">
    <location>
        <begin position="1525"/>
        <end position="1538"/>
    </location>
</feature>
<evidence type="ECO:0000256" key="1">
    <source>
        <dbReference type="SAM" id="Coils"/>
    </source>
</evidence>
<proteinExistence type="predicted"/>
<protein>
    <recommendedName>
        <fullName evidence="5">Nuclear pore complex protein NUP214</fullName>
    </recommendedName>
</protein>
<evidence type="ECO:0000313" key="3">
    <source>
        <dbReference type="EMBL" id="ONK62815.1"/>
    </source>
</evidence>
<evidence type="ECO:0000256" key="2">
    <source>
        <dbReference type="SAM" id="MobiDB-lite"/>
    </source>
</evidence>
<feature type="compositionally biased region" description="Low complexity" evidence="2">
    <location>
        <begin position="1406"/>
        <end position="1442"/>
    </location>
</feature>
<sequence>MSSDKINLLLPADDEIEGDRDATADFAFVRIGFFVARTDDVVGAAKEIKEKGKGPSVEDVALLDVKAGGISILAVSGDESTLAAAVGGKILFFSVPSLLNKEQQPLFSCSLDELDTIKDFKWQKNMEKSFVVLSTHGTLYHGDFKAELKNVMENVDAVDWSAKGGFVAVARRHIMTILSFDFKEILSLSLFFKTWPLNDSDYTIKVDSIKWLRDDSIIIGCFQVNEDGEEEGYLVQVVKSKDRTFSEASCNPIVYSFPDLFDGVWDILPFGRGPYLLANYLDYWDVVLASNQKAIDQHILLLKWSKEDNRREVVSLEFSSDKHTPKIEVPENGDDNLVLGFCIEQFSSNEKINIKVDDKFKELSPRCILLCLTSEGKLNLFYAARVSEPVDRPQTSLPLDNNDVVSSSENLMTKPQLKDDIENATSENQSTQICAEALNSHKDAFQLQREIIPPQRKQVGDSSPAGLFTGEVANSKSSLETHGSGFILRNNMTPSINVLSNTSTKVVGGTTSSGKIASEPPASMYSNKKDVASQHGEVSKRLFALTGVSEAPFGSQSTENIFGANISPSTFTLTRSVVSDAEQRTKLGSVSSETQSSDQLFSSKDSNRAHQSLAFSSGKVAQNKECSGYLPSGKGVELVPAVQGSRLLAQEGSIPGMSQHSRSQHLLENIRASKFSQTLDSERDISKQFYDVKDMVKELDILLSFIEEKGRFRDACTVFQRSSLLALENNLEDISATAHKCKKDIEGRLTEIQQLQNKMLQVSARQGYMKGIVEQASNRKYWDIWNQQKLNPELEAKRQNILNANQNLTNQIIELERHFHTLEINRFGGSGRTSLGHTTFQSGSLPVRQKQSLQSVYNTLNSQLAAAEHLSECLSQQMSELNLNSVPVKRRSITKELFESIGLSDENMSFESPACKRSSLAPYSTRRTPPSVTGAISDHLSKKILSAAKAFEPETARRRRDSLDKNWTGFEPPKTTVKRSMQVQYSRFGAEKPFRKAKENFDSQMEAFATQQKNNATRSSSSSWYLLNEGIQDSHSKVVVEPQSNSGSKWAQDITERNSTLSQSMSPSITTADSFERSRKDLFGSPPISSLEAMPVGHLSNPFTAKTVASSRNTSLTFSGPISPMNTGQIGDVRNQASTNMNQTSGGNTPVLPNLVSMKHVADSSVGISSITNENIFSPFSTLPCHTSAQLNGKTTEFNKTTIGNQSNESILNSASYPKASTSSSSRPFSSFQTPATASSTPSSTPAFMPPLTFKKTSHATKPAVVANQTASALTSTSTDNQSLLSSSLISSESQNSMVQANALPAKPFGASFSDSKFGGPNQVASISTSTPGPSSHSLPSSSTMFSQTQKSSSTTFASLSTAATSPGISEPTTPVTSATVSSIHLDNITSNSPPSKSPSEEVEPVPKTQNNLLLTNSSSTPLPASLSQPQIQPSTTPLTTTTEKDQQVDVSLSQEDEMEEEAPNTSTLSLGSLGGFGLGSSPSSNAPKPNPFGGSFLSANSTTPSPPPTLAAPAGEPFRPASFSLPSAQPLQISPPASSGGSSSGFGGGFSGFGQPSQVGTGQQALGSVLGSFGQSRQLGSGMPGIGFPSSGGLSGGGFTTPAANTGGFASAGGFSGAATGGGGFKSVASAGGGFAAAAKGGGFASLASGGGFAGATGGGVLGAALPARLWFAVACSQQARFGFSQKHARSGWSWPVFGFWIRSDLSLCFLIVLRIVMEQAKAS</sequence>
<dbReference type="EMBL" id="CM007387">
    <property type="protein sequence ID" value="ONK62815.1"/>
    <property type="molecule type" value="Genomic_DNA"/>
</dbReference>
<feature type="coiled-coil region" evidence="1">
    <location>
        <begin position="791"/>
        <end position="825"/>
    </location>
</feature>
<feature type="compositionally biased region" description="Gly residues" evidence="2">
    <location>
        <begin position="1543"/>
        <end position="1553"/>
    </location>
</feature>
<gene>
    <name evidence="3" type="ORF">A4U43_C07F8420</name>
</gene>
<reference evidence="4" key="1">
    <citation type="journal article" date="2017" name="Nat. Commun.">
        <title>The asparagus genome sheds light on the origin and evolution of a young Y chromosome.</title>
        <authorList>
            <person name="Harkess A."/>
            <person name="Zhou J."/>
            <person name="Xu C."/>
            <person name="Bowers J.E."/>
            <person name="Van der Hulst R."/>
            <person name="Ayyampalayam S."/>
            <person name="Mercati F."/>
            <person name="Riccardi P."/>
            <person name="McKain M.R."/>
            <person name="Kakrana A."/>
            <person name="Tang H."/>
            <person name="Ray J."/>
            <person name="Groenendijk J."/>
            <person name="Arikit S."/>
            <person name="Mathioni S.M."/>
            <person name="Nakano M."/>
            <person name="Shan H."/>
            <person name="Telgmann-Rauber A."/>
            <person name="Kanno A."/>
            <person name="Yue Z."/>
            <person name="Chen H."/>
            <person name="Li W."/>
            <person name="Chen Y."/>
            <person name="Xu X."/>
            <person name="Zhang Y."/>
            <person name="Luo S."/>
            <person name="Chen H."/>
            <person name="Gao J."/>
            <person name="Mao Z."/>
            <person name="Pires J.C."/>
            <person name="Luo M."/>
            <person name="Kudrna D."/>
            <person name="Wing R.A."/>
            <person name="Meyers B.C."/>
            <person name="Yi K."/>
            <person name="Kong H."/>
            <person name="Lavrijsen P."/>
            <person name="Sunseri F."/>
            <person name="Falavigna A."/>
            <person name="Ye Y."/>
            <person name="Leebens-Mack J.H."/>
            <person name="Chen G."/>
        </authorList>
    </citation>
    <scope>NUCLEOTIDE SEQUENCE [LARGE SCALE GENOMIC DNA]</scope>
    <source>
        <strain evidence="4">cv. DH0086</strain>
    </source>
</reference>
<feature type="compositionally biased region" description="Polar residues" evidence="2">
    <location>
        <begin position="921"/>
        <end position="931"/>
    </location>
</feature>
<evidence type="ECO:0000313" key="4">
    <source>
        <dbReference type="Proteomes" id="UP000243459"/>
    </source>
</evidence>
<feature type="compositionally biased region" description="Low complexity" evidence="2">
    <location>
        <begin position="1215"/>
        <end position="1247"/>
    </location>
</feature>
<dbReference type="PANTHER" id="PTHR34418:SF3">
    <property type="entry name" value="NUCLEAR PORE COMPLEX PROTEIN NUP214"/>
    <property type="match status" value="1"/>
</dbReference>
<keyword evidence="4" id="KW-1185">Reference proteome</keyword>
<dbReference type="GO" id="GO:0017056">
    <property type="term" value="F:structural constituent of nuclear pore"/>
    <property type="evidence" value="ECO:0007669"/>
    <property type="project" value="InterPro"/>
</dbReference>
<feature type="compositionally biased region" description="Basic and acidic residues" evidence="2">
    <location>
        <begin position="952"/>
        <end position="964"/>
    </location>
</feature>
<feature type="region of interest" description="Disordered" evidence="2">
    <location>
        <begin position="586"/>
        <end position="605"/>
    </location>
</feature>
<name>A0A5P1EAB0_ASPOF</name>
<feature type="region of interest" description="Disordered" evidence="2">
    <location>
        <begin position="952"/>
        <end position="973"/>
    </location>
</feature>
<accession>A0A5P1EAB0</accession>
<feature type="region of interest" description="Disordered" evidence="2">
    <location>
        <begin position="1215"/>
        <end position="1254"/>
    </location>
</feature>
<dbReference type="GO" id="GO:0006405">
    <property type="term" value="P:RNA export from nucleus"/>
    <property type="evidence" value="ECO:0007669"/>
    <property type="project" value="InterPro"/>
</dbReference>
<feature type="region of interest" description="Disordered" evidence="2">
    <location>
        <begin position="1323"/>
        <end position="1350"/>
    </location>
</feature>
<dbReference type="InterPro" id="IPR044694">
    <property type="entry name" value="NUP214"/>
</dbReference>
<dbReference type="SUPFAM" id="SSF117289">
    <property type="entry name" value="Nucleoporin domain"/>
    <property type="match status" value="1"/>
</dbReference>
<feature type="region of interest" description="Disordered" evidence="2">
    <location>
        <begin position="914"/>
        <end position="934"/>
    </location>
</feature>
<organism evidence="3 4">
    <name type="scientific">Asparagus officinalis</name>
    <name type="common">Garden asparagus</name>
    <dbReference type="NCBI Taxonomy" id="4686"/>
    <lineage>
        <taxon>Eukaryota</taxon>
        <taxon>Viridiplantae</taxon>
        <taxon>Streptophyta</taxon>
        <taxon>Embryophyta</taxon>
        <taxon>Tracheophyta</taxon>
        <taxon>Spermatophyta</taxon>
        <taxon>Magnoliopsida</taxon>
        <taxon>Liliopsida</taxon>
        <taxon>Asparagales</taxon>
        <taxon>Asparagaceae</taxon>
        <taxon>Asparagoideae</taxon>
        <taxon>Asparagus</taxon>
    </lineage>
</organism>
<dbReference type="OMA" id="KWVKESA"/>
<feature type="region of interest" description="Disordered" evidence="2">
    <location>
        <begin position="1385"/>
        <end position="1562"/>
    </location>
</feature>
<feature type="compositionally biased region" description="Low complexity" evidence="2">
    <location>
        <begin position="1326"/>
        <end position="1350"/>
    </location>
</feature>
<dbReference type="Gramene" id="ONK62815">
    <property type="protein sequence ID" value="ONK62815"/>
    <property type="gene ID" value="A4U43_C07F8420"/>
</dbReference>
<evidence type="ECO:0008006" key="5">
    <source>
        <dbReference type="Google" id="ProtNLM"/>
    </source>
</evidence>
<keyword evidence="1" id="KW-0175">Coiled coil</keyword>